<dbReference type="InterPro" id="IPR050722">
    <property type="entry name" value="Pyruvate:ferred/Flavod_OxRd"/>
</dbReference>
<evidence type="ECO:0000313" key="4">
    <source>
        <dbReference type="EMBL" id="ONN27678.1"/>
    </source>
</evidence>
<dbReference type="SUPFAM" id="SSF52922">
    <property type="entry name" value="TK C-terminal domain-like"/>
    <property type="match status" value="1"/>
</dbReference>
<dbReference type="InterPro" id="IPR002880">
    <property type="entry name" value="Pyrv_Fd/Flavodoxin_OxRdtase_N"/>
</dbReference>
<dbReference type="PANTHER" id="PTHR32154:SF0">
    <property type="entry name" value="PYRUVATE-FLAVODOXIN OXIDOREDUCTASE-RELATED"/>
    <property type="match status" value="1"/>
</dbReference>
<keyword evidence="5" id="KW-1185">Reference proteome</keyword>
<dbReference type="SUPFAM" id="SSF52518">
    <property type="entry name" value="Thiamin diphosphate-binding fold (THDP-binding)"/>
    <property type="match status" value="1"/>
</dbReference>
<dbReference type="PANTHER" id="PTHR32154">
    <property type="entry name" value="PYRUVATE-FLAVODOXIN OXIDOREDUCTASE-RELATED"/>
    <property type="match status" value="1"/>
</dbReference>
<evidence type="ECO:0000256" key="1">
    <source>
        <dbReference type="ARBA" id="ARBA00023002"/>
    </source>
</evidence>
<keyword evidence="4" id="KW-0670">Pyruvate</keyword>
<evidence type="ECO:0000259" key="2">
    <source>
        <dbReference type="Pfam" id="PF01855"/>
    </source>
</evidence>
<dbReference type="InterPro" id="IPR033412">
    <property type="entry name" value="PFOR_II"/>
</dbReference>
<dbReference type="InterPro" id="IPR029061">
    <property type="entry name" value="THDP-binding"/>
</dbReference>
<feature type="domain" description="Pyruvate flavodoxin/ferredoxin oxidoreductase pyrimidine binding" evidence="2">
    <location>
        <begin position="2"/>
        <end position="223"/>
    </location>
</feature>
<dbReference type="Gene3D" id="3.40.50.920">
    <property type="match status" value="1"/>
</dbReference>
<gene>
    <name evidence="4" type="primary">porA</name>
    <name evidence="4" type="ORF">XJ44_02770</name>
</gene>
<dbReference type="Proteomes" id="UP000242616">
    <property type="component" value="Unassembled WGS sequence"/>
</dbReference>
<proteinExistence type="predicted"/>
<sequence length="373" mass="41396">MRQINPDVVAAYPITPQTPVVEYFAQYVADGLADTEMIPVESEHSAMSAVVGAAAAGARAMTATAANGLALMHEIVYIAASSRLPIVMPVANRALSGPINIHCDHSDAMAERDSGWIQLWAENAQEAYDFTIMAIRLAEHEDIRLPVMVNFDGFIISHGVEVVDFLDDEVVKKFVGEPKVKYPLLDVDNPVTHGPLDLYDYYFEHKRQQIEAMKHVYKVFNKVAEEFAKISGRKYNILDAYKVEDAEYVMIALGSTAGTIKYTVDLLREEGHKVGVIKPQIFRPFPKTELQGLLNGRKAVIVLDRSASFGAEAPLYEAVKSSLYELAVKPQLGSYVYGLGGRDIKIEHIRKAFEDAFAGNLIADEERYLGLRE</sequence>
<evidence type="ECO:0000313" key="5">
    <source>
        <dbReference type="Proteomes" id="UP000242616"/>
    </source>
</evidence>
<dbReference type="Gene3D" id="3.40.50.970">
    <property type="match status" value="1"/>
</dbReference>
<dbReference type="Pfam" id="PF01855">
    <property type="entry name" value="POR_N"/>
    <property type="match status" value="1"/>
</dbReference>
<dbReference type="InterPro" id="IPR009014">
    <property type="entry name" value="Transketo_C/PFOR_II"/>
</dbReference>
<protein>
    <submittedName>
        <fullName evidence="4">Pyruvate ferredoxin oxidoreductase</fullName>
    </submittedName>
</protein>
<accession>A0ABX3IIP5</accession>
<dbReference type="EMBL" id="LBFC01000007">
    <property type="protein sequence ID" value="ONN27678.1"/>
    <property type="molecule type" value="Genomic_DNA"/>
</dbReference>
<comment type="caution">
    <text evidence="4">The sequence shown here is derived from an EMBL/GenBank/DDBJ whole genome shotgun (WGS) entry which is preliminary data.</text>
</comment>
<reference evidence="4 5" key="1">
    <citation type="submission" date="2015-06" db="EMBL/GenBank/DDBJ databases">
        <title>Genome sequencing of Thermotogales isolates from hydrothermal vents.</title>
        <authorList>
            <person name="Haverkamp T.H."/>
            <person name="Kublanov I.V."/>
            <person name="Nesbo C.L."/>
        </authorList>
    </citation>
    <scope>NUCLEOTIDE SEQUENCE [LARGE SCALE GENOMIC DNA]</scope>
    <source>
        <strain evidence="5">ik275mar</strain>
    </source>
</reference>
<keyword evidence="1" id="KW-0560">Oxidoreductase</keyword>
<organism evidence="4 5">
    <name type="scientific">Thermosipho affectus</name>
    <dbReference type="NCBI Taxonomy" id="660294"/>
    <lineage>
        <taxon>Bacteria</taxon>
        <taxon>Thermotogati</taxon>
        <taxon>Thermotogota</taxon>
        <taxon>Thermotogae</taxon>
        <taxon>Thermotogales</taxon>
        <taxon>Fervidobacteriaceae</taxon>
        <taxon>Thermosipho</taxon>
    </lineage>
</organism>
<feature type="domain" description="Pyruvate:ferredoxin oxidoreductase core" evidence="3">
    <location>
        <begin position="246"/>
        <end position="349"/>
    </location>
</feature>
<dbReference type="CDD" id="cd07034">
    <property type="entry name" value="TPP_PYR_PFOR_IOR-alpha_like"/>
    <property type="match status" value="1"/>
</dbReference>
<name>A0ABX3IIP5_9BACT</name>
<evidence type="ECO:0000259" key="3">
    <source>
        <dbReference type="Pfam" id="PF17147"/>
    </source>
</evidence>
<dbReference type="Pfam" id="PF17147">
    <property type="entry name" value="PFOR_II"/>
    <property type="match status" value="1"/>
</dbReference>